<comment type="caution">
    <text evidence="1">The sequence shown here is derived from an EMBL/GenBank/DDBJ whole genome shotgun (WGS) entry which is preliminary data.</text>
</comment>
<evidence type="ECO:0000313" key="2">
    <source>
        <dbReference type="Proteomes" id="UP000636956"/>
    </source>
</evidence>
<reference evidence="1" key="1">
    <citation type="journal article" date="2014" name="Int. J. Syst. Evol. Microbiol.">
        <title>Complete genome sequence of Corynebacterium casei LMG S-19264T (=DSM 44701T), isolated from a smear-ripened cheese.</title>
        <authorList>
            <consortium name="US DOE Joint Genome Institute (JGI-PGF)"/>
            <person name="Walter F."/>
            <person name="Albersmeier A."/>
            <person name="Kalinowski J."/>
            <person name="Ruckert C."/>
        </authorList>
    </citation>
    <scope>NUCLEOTIDE SEQUENCE</scope>
    <source>
        <strain evidence="1">CGMCC 1.8984</strain>
    </source>
</reference>
<accession>A0A917PGD9</accession>
<gene>
    <name evidence="1" type="ORF">GCM10011372_13680</name>
</gene>
<dbReference type="EMBL" id="BMMD01000006">
    <property type="protein sequence ID" value="GGJ76685.1"/>
    <property type="molecule type" value="Genomic_DNA"/>
</dbReference>
<name>A0A917PGD9_9MICO</name>
<dbReference type="RefSeq" id="WP_188742695.1">
    <property type="nucleotide sequence ID" value="NZ_BAABFW010000015.1"/>
</dbReference>
<organism evidence="1 2">
    <name type="scientific">Agromyces bauzanensis</name>
    <dbReference type="NCBI Taxonomy" id="1308924"/>
    <lineage>
        <taxon>Bacteria</taxon>
        <taxon>Bacillati</taxon>
        <taxon>Actinomycetota</taxon>
        <taxon>Actinomycetes</taxon>
        <taxon>Micrococcales</taxon>
        <taxon>Microbacteriaceae</taxon>
        <taxon>Agromyces</taxon>
    </lineage>
</organism>
<reference evidence="1" key="2">
    <citation type="submission" date="2020-09" db="EMBL/GenBank/DDBJ databases">
        <authorList>
            <person name="Sun Q."/>
            <person name="Zhou Y."/>
        </authorList>
    </citation>
    <scope>NUCLEOTIDE SEQUENCE</scope>
    <source>
        <strain evidence="1">CGMCC 1.8984</strain>
    </source>
</reference>
<dbReference type="Proteomes" id="UP000636956">
    <property type="component" value="Unassembled WGS sequence"/>
</dbReference>
<dbReference type="AlphaFoldDB" id="A0A917PGD9"/>
<protein>
    <submittedName>
        <fullName evidence="1">Uncharacterized protein</fullName>
    </submittedName>
</protein>
<keyword evidence="2" id="KW-1185">Reference proteome</keyword>
<sequence length="173" mass="19022">MSVELNFGDSLAVLLVDGVEETPYVGATLRLKEAGVEVEVPYMPGFVVPQFDHVDQWFRRMTPPENVLVHTREGNIQLFGCRWSGHADAAGSRVGSGRFSATEALLHDRDGALLEPLTVKTCQSRADGLNRWSRVTAVSSEATRDEERRANALDVRVRARNLSNGGRGTHSYG</sequence>
<proteinExistence type="predicted"/>
<evidence type="ECO:0000313" key="1">
    <source>
        <dbReference type="EMBL" id="GGJ76685.1"/>
    </source>
</evidence>